<dbReference type="RefSeq" id="WP_305910472.1">
    <property type="nucleotide sequence ID" value="NZ_CP157744.1"/>
</dbReference>
<reference evidence="2 3" key="1">
    <citation type="journal article" date="2024" name="Microbiology">
        <title>Methylomarinum rosea sp. nov., a novel halophilic methanotrophic bacterium from the hypersaline Lake Elton.</title>
        <authorList>
            <person name="Suleimanov R.Z."/>
            <person name="Oshkin I.Y."/>
            <person name="Danilova O.V."/>
            <person name="Suzina N.E."/>
            <person name="Dedysh S.N."/>
        </authorList>
    </citation>
    <scope>NUCLEOTIDE SEQUENCE [LARGE SCALE GENOMIC DNA]</scope>
    <source>
        <strain evidence="2 3">Ch1-1</strain>
        <plasmid evidence="3">unnamed2</plasmid>
    </source>
</reference>
<dbReference type="InterPro" id="IPR050678">
    <property type="entry name" value="DNA_Partitioning_ATPase"/>
</dbReference>
<keyword evidence="2" id="KW-0614">Plasmid</keyword>
<organism evidence="2 3">
    <name type="scientific">Methylomarinum roseum</name>
    <dbReference type="NCBI Taxonomy" id="3067653"/>
    <lineage>
        <taxon>Bacteria</taxon>
        <taxon>Pseudomonadati</taxon>
        <taxon>Pseudomonadota</taxon>
        <taxon>Gammaproteobacteria</taxon>
        <taxon>Methylococcales</taxon>
        <taxon>Methylococcaceae</taxon>
        <taxon>Methylomarinum</taxon>
    </lineage>
</organism>
<dbReference type="Pfam" id="PF13614">
    <property type="entry name" value="AAA_31"/>
    <property type="match status" value="1"/>
</dbReference>
<dbReference type="CDD" id="cd02042">
    <property type="entry name" value="ParAB_family"/>
    <property type="match status" value="1"/>
</dbReference>
<dbReference type="Proteomes" id="UP001225378">
    <property type="component" value="Plasmid unnamed2"/>
</dbReference>
<sequence length="293" mass="33288">MSQKKHARTLTIANNKGGTGKSFTTMLLADYAARQKMKVLVIDLDPQTNLSRRFVEMDYINTDKTYEFVPPIHPEWDPNDSEWTSGRSSAADIWISDFPVVYPTKRHESIEILPGHSADLQKVEMVTQSDVFTKVLNRLYKFVRLEGVIDAYDLILIDTRPSKGPLTSAALFSSSNVVIPSEMEVPSIEGLLSMFGLVQSLNGSRPKNDQLKISGILPNKFRKQTIIHKEHLHELSRDPKLKSYILPYYLSDRVGYKESMIVEADSIFDLPPKNPLRLEATKVCKEIFKRVFG</sequence>
<dbReference type="SUPFAM" id="SSF52540">
    <property type="entry name" value="P-loop containing nucleoside triphosphate hydrolases"/>
    <property type="match status" value="1"/>
</dbReference>
<dbReference type="PANTHER" id="PTHR13696:SF99">
    <property type="entry name" value="COBYRINIC ACID AC-DIAMIDE SYNTHASE"/>
    <property type="match status" value="1"/>
</dbReference>
<gene>
    <name evidence="2" type="ORF">Q9L42_020140</name>
</gene>
<feature type="domain" description="AAA" evidence="1">
    <location>
        <begin position="8"/>
        <end position="213"/>
    </location>
</feature>
<keyword evidence="3" id="KW-1185">Reference proteome</keyword>
<dbReference type="KEGG" id="mech:Q9L42_020140"/>
<dbReference type="EMBL" id="CP157744">
    <property type="protein sequence ID" value="XBS22627.1"/>
    <property type="molecule type" value="Genomic_DNA"/>
</dbReference>
<dbReference type="Gene3D" id="3.40.50.300">
    <property type="entry name" value="P-loop containing nucleotide triphosphate hydrolases"/>
    <property type="match status" value="1"/>
</dbReference>
<evidence type="ECO:0000259" key="1">
    <source>
        <dbReference type="Pfam" id="PF13614"/>
    </source>
</evidence>
<name>A0AAU7P054_9GAMM</name>
<dbReference type="PANTHER" id="PTHR13696">
    <property type="entry name" value="P-LOOP CONTAINING NUCLEOSIDE TRIPHOSPHATE HYDROLASE"/>
    <property type="match status" value="1"/>
</dbReference>
<dbReference type="InterPro" id="IPR025669">
    <property type="entry name" value="AAA_dom"/>
</dbReference>
<geneLocation type="plasmid" evidence="2 3">
    <name>unnamed2</name>
</geneLocation>
<accession>A0AAU7P054</accession>
<evidence type="ECO:0000313" key="3">
    <source>
        <dbReference type="Proteomes" id="UP001225378"/>
    </source>
</evidence>
<dbReference type="InterPro" id="IPR027417">
    <property type="entry name" value="P-loop_NTPase"/>
</dbReference>
<protein>
    <submittedName>
        <fullName evidence="2">ParA family protein</fullName>
    </submittedName>
</protein>
<dbReference type="AlphaFoldDB" id="A0AAU7P054"/>
<evidence type="ECO:0000313" key="2">
    <source>
        <dbReference type="EMBL" id="XBS22627.1"/>
    </source>
</evidence>
<proteinExistence type="predicted"/>